<dbReference type="GO" id="GO:0071555">
    <property type="term" value="P:cell wall organization"/>
    <property type="evidence" value="ECO:0007669"/>
    <property type="project" value="TreeGrafter"/>
</dbReference>
<accession>A0A848CG08</accession>
<evidence type="ECO:0000313" key="9">
    <source>
        <dbReference type="EMBL" id="NME57915.1"/>
    </source>
</evidence>
<name>A0A848CG08_9FIRM</name>
<dbReference type="SUPFAM" id="SSF56601">
    <property type="entry name" value="beta-lactamase/transpeptidase-like"/>
    <property type="match status" value="1"/>
</dbReference>
<dbReference type="GO" id="GO:0046677">
    <property type="term" value="P:response to antibiotic"/>
    <property type="evidence" value="ECO:0007669"/>
    <property type="project" value="UniProtKB-KW"/>
</dbReference>
<gene>
    <name evidence="9" type="ORF">HF855_10955</name>
</gene>
<keyword evidence="7" id="KW-1133">Transmembrane helix</keyword>
<keyword evidence="7" id="KW-0812">Transmembrane</keyword>
<evidence type="ECO:0000256" key="3">
    <source>
        <dbReference type="ARBA" id="ARBA00012865"/>
    </source>
</evidence>
<proteinExistence type="inferred from homology"/>
<keyword evidence="5" id="KW-0378">Hydrolase</keyword>
<feature type="domain" description="Penicillin-binding protein transpeptidase" evidence="8">
    <location>
        <begin position="162"/>
        <end position="479"/>
    </location>
</feature>
<dbReference type="RefSeq" id="WP_168934021.1">
    <property type="nucleotide sequence ID" value="NZ_JABAFX010000029.1"/>
</dbReference>
<sequence length="494" mass="53750">MLRKRRGNGSVVIYRLFLVAMIAAVIFFVMRIASGKLETDFSAGQIMHLTKSYQMGDIYDRSGKMIAKGGKNSREEYESEKTATAFQDVLGADIYETLGIRNNICSNALWVYGTEANELSVKNLIAPSKADKKGGDVQLTLDKELQEHLADMVAESGYEKAYVIVSNYKTGEILAMYSNEGNCLDETLSPGSTIKPFFFAAALTVDSQVINYTYDCEPDTHDFGSGIQKVHINCAGKARHDVVDSYTGMARSCNAFYISLLDHVDSNKLLEALKVWGFDSSYSFQQFRYNDHSFEGQSGKTNRSAAKAVTAGMKKLGIDLREKNLRYAVIGQGNTTITPEALNFLTGALLNGGTLKEPVWIKAKRSSAVSEEWETLKSEKKYVMCQKEVADAVVGLLAGVMESGTGRSFAMPEAGLVGKTGTAQKAESTGELSGKQTVWYTGGLTGETGEENPIAITVAFDDVESSVTSTAAGVFAKNVLTYMLSEGGIKNEQE</sequence>
<dbReference type="Pfam" id="PF00905">
    <property type="entry name" value="Transpeptidase"/>
    <property type="match status" value="1"/>
</dbReference>
<evidence type="ECO:0000256" key="5">
    <source>
        <dbReference type="ARBA" id="ARBA00022801"/>
    </source>
</evidence>
<reference evidence="9 10" key="1">
    <citation type="submission" date="2020-04" db="EMBL/GenBank/DDBJ databases">
        <authorList>
            <person name="Hitch T.C.A."/>
            <person name="Wylensek D."/>
            <person name="Clavel T."/>
        </authorList>
    </citation>
    <scope>NUCLEOTIDE SEQUENCE [LARGE SCALE GENOMIC DNA]</scope>
    <source>
        <strain evidence="9 10">BSM-383-APC-5F</strain>
    </source>
</reference>
<comment type="catalytic activity">
    <reaction evidence="1">
        <text>a beta-lactam + H2O = a substituted beta-amino acid</text>
        <dbReference type="Rhea" id="RHEA:20401"/>
        <dbReference type="ChEBI" id="CHEBI:15377"/>
        <dbReference type="ChEBI" id="CHEBI:35627"/>
        <dbReference type="ChEBI" id="CHEBI:140347"/>
        <dbReference type="EC" id="3.5.2.6"/>
    </reaction>
</comment>
<dbReference type="GO" id="GO:0008658">
    <property type="term" value="F:penicillin binding"/>
    <property type="evidence" value="ECO:0007669"/>
    <property type="project" value="InterPro"/>
</dbReference>
<evidence type="ECO:0000256" key="6">
    <source>
        <dbReference type="ARBA" id="ARBA00023251"/>
    </source>
</evidence>
<keyword evidence="7" id="KW-0472">Membrane</keyword>
<evidence type="ECO:0000256" key="1">
    <source>
        <dbReference type="ARBA" id="ARBA00001526"/>
    </source>
</evidence>
<dbReference type="AlphaFoldDB" id="A0A848CG08"/>
<dbReference type="Proteomes" id="UP000580130">
    <property type="component" value="Unassembled WGS sequence"/>
</dbReference>
<evidence type="ECO:0000256" key="7">
    <source>
        <dbReference type="SAM" id="Phobius"/>
    </source>
</evidence>
<dbReference type="PANTHER" id="PTHR30627">
    <property type="entry name" value="PEPTIDOGLYCAN D,D-TRANSPEPTIDASE"/>
    <property type="match status" value="1"/>
</dbReference>
<comment type="caution">
    <text evidence="9">The sequence shown here is derived from an EMBL/GenBank/DDBJ whole genome shotgun (WGS) entry which is preliminary data.</text>
</comment>
<dbReference type="InterPro" id="IPR001460">
    <property type="entry name" value="PCN-bd_Tpept"/>
</dbReference>
<dbReference type="PANTHER" id="PTHR30627:SF6">
    <property type="entry name" value="BETA-LACTAMASE YBXI-RELATED"/>
    <property type="match status" value="1"/>
</dbReference>
<dbReference type="GO" id="GO:0008800">
    <property type="term" value="F:beta-lactamase activity"/>
    <property type="evidence" value="ECO:0007669"/>
    <property type="project" value="UniProtKB-EC"/>
</dbReference>
<dbReference type="GO" id="GO:0005886">
    <property type="term" value="C:plasma membrane"/>
    <property type="evidence" value="ECO:0007669"/>
    <property type="project" value="TreeGrafter"/>
</dbReference>
<dbReference type="EMBL" id="JABAFX010000029">
    <property type="protein sequence ID" value="NME57915.1"/>
    <property type="molecule type" value="Genomic_DNA"/>
</dbReference>
<feature type="transmembrane region" description="Helical" evidence="7">
    <location>
        <begin position="12"/>
        <end position="33"/>
    </location>
</feature>
<keyword evidence="6" id="KW-0046">Antibiotic resistance</keyword>
<protein>
    <recommendedName>
        <fullName evidence="3">beta-lactamase</fullName>
        <ecNumber evidence="3">3.5.2.6</ecNumber>
    </recommendedName>
</protein>
<comment type="similarity">
    <text evidence="2">Belongs to the class-D beta-lactamase family.</text>
</comment>
<evidence type="ECO:0000259" key="8">
    <source>
        <dbReference type="Pfam" id="PF00905"/>
    </source>
</evidence>
<organism evidence="9 10">
    <name type="scientific">Dorea formicigenerans</name>
    <dbReference type="NCBI Taxonomy" id="39486"/>
    <lineage>
        <taxon>Bacteria</taxon>
        <taxon>Bacillati</taxon>
        <taxon>Bacillota</taxon>
        <taxon>Clostridia</taxon>
        <taxon>Lachnospirales</taxon>
        <taxon>Lachnospiraceae</taxon>
        <taxon>Dorea</taxon>
    </lineage>
</organism>
<dbReference type="InterPro" id="IPR050515">
    <property type="entry name" value="Beta-lactam/transpept"/>
</dbReference>
<evidence type="ECO:0000313" key="10">
    <source>
        <dbReference type="Proteomes" id="UP000580130"/>
    </source>
</evidence>
<dbReference type="EC" id="3.5.2.6" evidence="3"/>
<evidence type="ECO:0000256" key="4">
    <source>
        <dbReference type="ARBA" id="ARBA00022729"/>
    </source>
</evidence>
<evidence type="ECO:0000256" key="2">
    <source>
        <dbReference type="ARBA" id="ARBA00007898"/>
    </source>
</evidence>
<keyword evidence="4" id="KW-0732">Signal</keyword>
<dbReference type="Gene3D" id="3.40.710.10">
    <property type="entry name" value="DD-peptidase/beta-lactamase superfamily"/>
    <property type="match status" value="1"/>
</dbReference>
<dbReference type="InterPro" id="IPR012338">
    <property type="entry name" value="Beta-lactam/transpept-like"/>
</dbReference>